<proteinExistence type="predicted"/>
<dbReference type="EMBL" id="GBXM01074169">
    <property type="protein sequence ID" value="JAH34408.1"/>
    <property type="molecule type" value="Transcribed_RNA"/>
</dbReference>
<organism evidence="2">
    <name type="scientific">Anguilla anguilla</name>
    <name type="common">European freshwater eel</name>
    <name type="synonym">Muraena anguilla</name>
    <dbReference type="NCBI Taxonomy" id="7936"/>
    <lineage>
        <taxon>Eukaryota</taxon>
        <taxon>Metazoa</taxon>
        <taxon>Chordata</taxon>
        <taxon>Craniata</taxon>
        <taxon>Vertebrata</taxon>
        <taxon>Euteleostomi</taxon>
        <taxon>Actinopterygii</taxon>
        <taxon>Neopterygii</taxon>
        <taxon>Teleostei</taxon>
        <taxon>Anguilliformes</taxon>
        <taxon>Anguillidae</taxon>
        <taxon>Anguilla</taxon>
    </lineage>
</organism>
<reference evidence="2" key="2">
    <citation type="journal article" date="2015" name="Fish Shellfish Immunol.">
        <title>Early steps in the European eel (Anguilla anguilla)-Vibrio vulnificus interaction in the gills: Role of the RtxA13 toxin.</title>
        <authorList>
            <person name="Callol A."/>
            <person name="Pajuelo D."/>
            <person name="Ebbesson L."/>
            <person name="Teles M."/>
            <person name="MacKenzie S."/>
            <person name="Amaro C."/>
        </authorList>
    </citation>
    <scope>NUCLEOTIDE SEQUENCE</scope>
</reference>
<evidence type="ECO:0000313" key="2">
    <source>
        <dbReference type="EMBL" id="JAH34408.1"/>
    </source>
</evidence>
<feature type="signal peptide" evidence="1">
    <location>
        <begin position="1"/>
        <end position="22"/>
    </location>
</feature>
<reference evidence="2" key="1">
    <citation type="submission" date="2014-11" db="EMBL/GenBank/DDBJ databases">
        <authorList>
            <person name="Amaro Gonzalez C."/>
        </authorList>
    </citation>
    <scope>NUCLEOTIDE SEQUENCE</scope>
</reference>
<accession>A0A0E9S1M3</accession>
<protein>
    <submittedName>
        <fullName evidence="2">Uncharacterized protein</fullName>
    </submittedName>
</protein>
<keyword evidence="1" id="KW-0732">Signal</keyword>
<feature type="chain" id="PRO_5002431897" evidence="1">
    <location>
        <begin position="23"/>
        <end position="47"/>
    </location>
</feature>
<name>A0A0E9S1M3_ANGAN</name>
<evidence type="ECO:0000256" key="1">
    <source>
        <dbReference type="SAM" id="SignalP"/>
    </source>
</evidence>
<sequence length="47" mass="5203">MSLWDLCLYSLLPSLCLSACSAGEIRLPWWLAQRSPSGWSAFNTLAS</sequence>
<dbReference type="AlphaFoldDB" id="A0A0E9S1M3"/>